<proteinExistence type="predicted"/>
<reference evidence="1 2" key="1">
    <citation type="journal article" date="2018" name="J. Allergy Clin. Immunol.">
        <title>High-quality assembly of Dermatophagoides pteronyssinus genome and transcriptome reveals a wide range of novel allergens.</title>
        <authorList>
            <person name="Liu X.Y."/>
            <person name="Yang K.Y."/>
            <person name="Wang M.Q."/>
            <person name="Kwok J.S."/>
            <person name="Zeng X."/>
            <person name="Yang Z."/>
            <person name="Xiao X.J."/>
            <person name="Lau C.P."/>
            <person name="Li Y."/>
            <person name="Huang Z.M."/>
            <person name="Ba J.G."/>
            <person name="Yim A.K."/>
            <person name="Ouyang C.Y."/>
            <person name="Ngai S.M."/>
            <person name="Chan T.F."/>
            <person name="Leung E.L."/>
            <person name="Liu L."/>
            <person name="Liu Z.G."/>
            <person name="Tsui S.K."/>
        </authorList>
    </citation>
    <scope>NUCLEOTIDE SEQUENCE [LARGE SCALE GENOMIC DNA]</scope>
    <source>
        <strain evidence="1">Derp</strain>
    </source>
</reference>
<reference evidence="1 2" key="2">
    <citation type="journal article" date="2022" name="Mol. Biol. Evol.">
        <title>Comparative Genomics Reveals Insights into the Divergent Evolution of Astigmatic Mites and Household Pest Adaptations.</title>
        <authorList>
            <person name="Xiong Q."/>
            <person name="Wan A.T."/>
            <person name="Liu X."/>
            <person name="Fung C.S."/>
            <person name="Xiao X."/>
            <person name="Malainual N."/>
            <person name="Hou J."/>
            <person name="Wang L."/>
            <person name="Wang M."/>
            <person name="Yang K.Y."/>
            <person name="Cui Y."/>
            <person name="Leung E.L."/>
            <person name="Nong W."/>
            <person name="Shin S.K."/>
            <person name="Au S.W."/>
            <person name="Jeong K.Y."/>
            <person name="Chew F.T."/>
            <person name="Hui J.H."/>
            <person name="Leung T.F."/>
            <person name="Tungtrongchitr A."/>
            <person name="Zhong N."/>
            <person name="Liu Z."/>
            <person name="Tsui S.K."/>
        </authorList>
    </citation>
    <scope>NUCLEOTIDE SEQUENCE [LARGE SCALE GENOMIC DNA]</scope>
    <source>
        <strain evidence="1">Derp</strain>
    </source>
</reference>
<protein>
    <submittedName>
        <fullName evidence="1">Uncharacterized protein</fullName>
    </submittedName>
</protein>
<evidence type="ECO:0000313" key="2">
    <source>
        <dbReference type="Proteomes" id="UP000887458"/>
    </source>
</evidence>
<organism evidence="1 2">
    <name type="scientific">Dermatophagoides pteronyssinus</name>
    <name type="common">European house dust mite</name>
    <dbReference type="NCBI Taxonomy" id="6956"/>
    <lineage>
        <taxon>Eukaryota</taxon>
        <taxon>Metazoa</taxon>
        <taxon>Ecdysozoa</taxon>
        <taxon>Arthropoda</taxon>
        <taxon>Chelicerata</taxon>
        <taxon>Arachnida</taxon>
        <taxon>Acari</taxon>
        <taxon>Acariformes</taxon>
        <taxon>Sarcoptiformes</taxon>
        <taxon>Astigmata</taxon>
        <taxon>Psoroptidia</taxon>
        <taxon>Analgoidea</taxon>
        <taxon>Pyroglyphidae</taxon>
        <taxon>Dermatophagoidinae</taxon>
        <taxon>Dermatophagoides</taxon>
    </lineage>
</organism>
<comment type="caution">
    <text evidence="1">The sequence shown here is derived from an EMBL/GenBank/DDBJ whole genome shotgun (WGS) entry which is preliminary data.</text>
</comment>
<sequence>MSNDSIDLSLKLVTWSMSAWHIVSLIYAFESNDDDVDKLHLSLDDNCNIKWIKQNQDRRDHIIIDHISGPNPSNQFHINSILITYLFSLFQLID</sequence>
<name>A0ABQ8JCB4_DERPT</name>
<evidence type="ECO:0000313" key="1">
    <source>
        <dbReference type="EMBL" id="KAH9420057.1"/>
    </source>
</evidence>
<dbReference type="Proteomes" id="UP000887458">
    <property type="component" value="Unassembled WGS sequence"/>
</dbReference>
<accession>A0ABQ8JCB4</accession>
<dbReference type="EMBL" id="NJHN03000054">
    <property type="protein sequence ID" value="KAH9420057.1"/>
    <property type="molecule type" value="Genomic_DNA"/>
</dbReference>
<keyword evidence="2" id="KW-1185">Reference proteome</keyword>
<gene>
    <name evidence="1" type="ORF">DERP_001891</name>
</gene>